<feature type="domain" description="Alanine racemase C-terminal" evidence="8">
    <location>
        <begin position="242"/>
        <end position="367"/>
    </location>
</feature>
<feature type="binding site" evidence="5 7">
    <location>
        <position position="132"/>
    </location>
    <ligand>
        <name>substrate</name>
    </ligand>
</feature>
<feature type="active site" description="Proton acceptor; specific for D-alanine" evidence="5">
    <location>
        <position position="37"/>
    </location>
</feature>
<evidence type="ECO:0000313" key="11">
    <source>
        <dbReference type="Proteomes" id="UP000242243"/>
    </source>
</evidence>
<keyword evidence="4 5" id="KW-0413">Isomerase</keyword>
<dbReference type="AlphaFoldDB" id="A0A1I5RTU9"/>
<evidence type="ECO:0000256" key="7">
    <source>
        <dbReference type="PIRSR" id="PIRSR600821-52"/>
    </source>
</evidence>
<dbReference type="STRING" id="306540.SAMN05421839_13422"/>
<comment type="cofactor">
    <cofactor evidence="2 5 6">
        <name>pyridoxal 5'-phosphate</name>
        <dbReference type="ChEBI" id="CHEBI:597326"/>
    </cofactor>
</comment>
<protein>
    <recommendedName>
        <fullName evidence="5">Alanine racemase</fullName>
        <ecNumber evidence="5">5.1.1.1</ecNumber>
    </recommendedName>
</protein>
<dbReference type="Gene3D" id="2.40.37.10">
    <property type="entry name" value="Lyase, Ornithine Decarboxylase, Chain A, domain 1"/>
    <property type="match status" value="1"/>
</dbReference>
<dbReference type="FunFam" id="2.40.37.10:FF:000006">
    <property type="entry name" value="Alanine racemase"/>
    <property type="match status" value="1"/>
</dbReference>
<dbReference type="GO" id="GO:0030170">
    <property type="term" value="F:pyridoxal phosphate binding"/>
    <property type="evidence" value="ECO:0007669"/>
    <property type="project" value="UniProtKB-UniRule"/>
</dbReference>
<dbReference type="Proteomes" id="UP000321547">
    <property type="component" value="Unassembled WGS sequence"/>
</dbReference>
<dbReference type="FunFam" id="3.20.20.10:FF:000002">
    <property type="entry name" value="Alanine racemase"/>
    <property type="match status" value="1"/>
</dbReference>
<keyword evidence="12" id="KW-1185">Reference proteome</keyword>
<dbReference type="OrthoDB" id="9813814at2"/>
<evidence type="ECO:0000256" key="6">
    <source>
        <dbReference type="PIRSR" id="PIRSR600821-50"/>
    </source>
</evidence>
<comment type="pathway">
    <text evidence="5">Amino-acid biosynthesis; D-alanine biosynthesis; D-alanine from L-alanine: step 1/1.</text>
</comment>
<dbReference type="Pfam" id="PF01168">
    <property type="entry name" value="Ala_racemase_N"/>
    <property type="match status" value="1"/>
</dbReference>
<reference evidence="10 11" key="1">
    <citation type="submission" date="2016-10" db="EMBL/GenBank/DDBJ databases">
        <authorList>
            <person name="de Groot N.N."/>
        </authorList>
    </citation>
    <scope>NUCLEOTIDE SEQUENCE [LARGE SCALE GENOMIC DNA]</scope>
    <source>
        <strain evidence="10 11">DSM 17073</strain>
    </source>
</reference>
<evidence type="ECO:0000313" key="9">
    <source>
        <dbReference type="EMBL" id="GEM02328.1"/>
    </source>
</evidence>
<dbReference type="PANTHER" id="PTHR30511">
    <property type="entry name" value="ALANINE RACEMASE"/>
    <property type="match status" value="1"/>
</dbReference>
<gene>
    <name evidence="9" type="primary">alr1</name>
    <name evidence="9" type="ORF">HHA03_18600</name>
    <name evidence="10" type="ORF">SAMN05421839_13422</name>
</gene>
<feature type="active site" description="Proton acceptor; specific for L-alanine" evidence="5">
    <location>
        <position position="263"/>
    </location>
</feature>
<evidence type="ECO:0000259" key="8">
    <source>
        <dbReference type="SMART" id="SM01005"/>
    </source>
</evidence>
<dbReference type="GO" id="GO:0009252">
    <property type="term" value="P:peptidoglycan biosynthetic process"/>
    <property type="evidence" value="ECO:0007669"/>
    <property type="project" value="TreeGrafter"/>
</dbReference>
<dbReference type="EMBL" id="FOXC01000034">
    <property type="protein sequence ID" value="SFP61817.1"/>
    <property type="molecule type" value="Genomic_DNA"/>
</dbReference>
<dbReference type="HAMAP" id="MF_01201">
    <property type="entry name" value="Ala_racemase"/>
    <property type="match status" value="1"/>
</dbReference>
<dbReference type="RefSeq" id="WP_089833175.1">
    <property type="nucleotide sequence ID" value="NZ_BJWI01000032.1"/>
</dbReference>
<reference evidence="9 12" key="2">
    <citation type="submission" date="2019-07" db="EMBL/GenBank/DDBJ databases">
        <title>Whole genome shotgun sequence of Halolactibacillus halophilus NBRC 100868.</title>
        <authorList>
            <person name="Hosoyama A."/>
            <person name="Uohara A."/>
            <person name="Ohji S."/>
            <person name="Ichikawa N."/>
        </authorList>
    </citation>
    <scope>NUCLEOTIDE SEQUENCE [LARGE SCALE GENOMIC DNA]</scope>
    <source>
        <strain evidence="9 12">NBRC 100868</strain>
    </source>
</reference>
<dbReference type="InterPro" id="IPR001608">
    <property type="entry name" value="Ala_racemase_N"/>
</dbReference>
<feature type="binding site" evidence="5 7">
    <location>
        <position position="310"/>
    </location>
    <ligand>
        <name>substrate</name>
    </ligand>
</feature>
<comment type="similarity">
    <text evidence="5">Belongs to the alanine racemase family.</text>
</comment>
<feature type="modified residue" description="N6-(pyridoxal phosphate)lysine" evidence="5 6">
    <location>
        <position position="37"/>
    </location>
</feature>
<evidence type="ECO:0000256" key="2">
    <source>
        <dbReference type="ARBA" id="ARBA00001933"/>
    </source>
</evidence>
<evidence type="ECO:0000256" key="5">
    <source>
        <dbReference type="HAMAP-Rule" id="MF_01201"/>
    </source>
</evidence>
<evidence type="ECO:0000256" key="3">
    <source>
        <dbReference type="ARBA" id="ARBA00022898"/>
    </source>
</evidence>
<dbReference type="SMART" id="SM01005">
    <property type="entry name" value="Ala_racemase_C"/>
    <property type="match status" value="1"/>
</dbReference>
<dbReference type="PANTHER" id="PTHR30511:SF0">
    <property type="entry name" value="ALANINE RACEMASE, CATABOLIC-RELATED"/>
    <property type="match status" value="1"/>
</dbReference>
<dbReference type="InterPro" id="IPR011079">
    <property type="entry name" value="Ala_racemase_C"/>
</dbReference>
<dbReference type="PROSITE" id="PS00395">
    <property type="entry name" value="ALANINE_RACEMASE"/>
    <property type="match status" value="1"/>
</dbReference>
<dbReference type="GO" id="GO:0005829">
    <property type="term" value="C:cytosol"/>
    <property type="evidence" value="ECO:0007669"/>
    <property type="project" value="TreeGrafter"/>
</dbReference>
<dbReference type="NCBIfam" id="TIGR00492">
    <property type="entry name" value="alr"/>
    <property type="match status" value="1"/>
</dbReference>
<comment type="catalytic activity">
    <reaction evidence="1 5">
        <text>L-alanine = D-alanine</text>
        <dbReference type="Rhea" id="RHEA:20249"/>
        <dbReference type="ChEBI" id="CHEBI:57416"/>
        <dbReference type="ChEBI" id="CHEBI:57972"/>
        <dbReference type="EC" id="5.1.1.1"/>
    </reaction>
</comment>
<comment type="function">
    <text evidence="5">Catalyzes the interconversion of L-alanine and D-alanine. May also act on other amino acids.</text>
</comment>
<evidence type="ECO:0000256" key="1">
    <source>
        <dbReference type="ARBA" id="ARBA00000316"/>
    </source>
</evidence>
<organism evidence="10 11">
    <name type="scientific">Halolactibacillus halophilus</name>
    <dbReference type="NCBI Taxonomy" id="306540"/>
    <lineage>
        <taxon>Bacteria</taxon>
        <taxon>Bacillati</taxon>
        <taxon>Bacillota</taxon>
        <taxon>Bacilli</taxon>
        <taxon>Bacillales</taxon>
        <taxon>Bacillaceae</taxon>
        <taxon>Halolactibacillus</taxon>
    </lineage>
</organism>
<dbReference type="PRINTS" id="PR00992">
    <property type="entry name" value="ALARACEMASE"/>
</dbReference>
<dbReference type="GO" id="GO:0030632">
    <property type="term" value="P:D-alanine biosynthetic process"/>
    <property type="evidence" value="ECO:0007669"/>
    <property type="project" value="UniProtKB-UniRule"/>
</dbReference>
<dbReference type="UniPathway" id="UPA00042">
    <property type="reaction ID" value="UER00497"/>
</dbReference>
<keyword evidence="3 5" id="KW-0663">Pyridoxal phosphate</keyword>
<dbReference type="Gene3D" id="3.20.20.10">
    <property type="entry name" value="Alanine racemase"/>
    <property type="match status" value="1"/>
</dbReference>
<evidence type="ECO:0000256" key="4">
    <source>
        <dbReference type="ARBA" id="ARBA00023235"/>
    </source>
</evidence>
<sequence>MQYRNAQVMIDLDAIKQNIAMLKTQLPKETTIFAVVKADGYGHGSVEVAKAALQAGASMLCVAILEEAVTLREAGIKAPILVMGYTDPAFSGEAESLDIQLTAFQLDWLEEAKRHISNQLNLHIKLDTGMGRLGLRTVEDVAMFLETVDDPLFNVVGIFTHFAKADAADDSYYLYQEAHYKELIQPIKQRYKQSILYHTGNSAASMRFPADMYDAVRVGISMYGLYPSIYVRDHSPFELIPALSLTTQLVHVKQLPQGEKISYGLTYETETDEWIGTLPIGYGDGIQRRFQHFEVLVEGKRMPIVGRVCMDQCMVKLDKAYPIGTMVTFIGKDQTEKITLEEVAEHLGTINYEVCCLLTSRLPRIYVNESTS</sequence>
<evidence type="ECO:0000313" key="10">
    <source>
        <dbReference type="EMBL" id="SFP61817.1"/>
    </source>
</evidence>
<dbReference type="Pfam" id="PF00842">
    <property type="entry name" value="Ala_racemase_C"/>
    <property type="match status" value="1"/>
</dbReference>
<dbReference type="SUPFAM" id="SSF51419">
    <property type="entry name" value="PLP-binding barrel"/>
    <property type="match status" value="1"/>
</dbReference>
<accession>A0A1I5RTU9</accession>
<dbReference type="InterPro" id="IPR009006">
    <property type="entry name" value="Ala_racemase/Decarboxylase_C"/>
</dbReference>
<dbReference type="InterPro" id="IPR000821">
    <property type="entry name" value="Ala_racemase"/>
</dbReference>
<name>A0A1I5RTU9_9BACI</name>
<evidence type="ECO:0000313" key="12">
    <source>
        <dbReference type="Proteomes" id="UP000321547"/>
    </source>
</evidence>
<dbReference type="InterPro" id="IPR029066">
    <property type="entry name" value="PLP-binding_barrel"/>
</dbReference>
<dbReference type="EC" id="5.1.1.1" evidence="5"/>
<proteinExistence type="inferred from homology"/>
<dbReference type="InterPro" id="IPR020622">
    <property type="entry name" value="Ala_racemase_pyridoxalP-BS"/>
</dbReference>
<dbReference type="EMBL" id="BJWI01000032">
    <property type="protein sequence ID" value="GEM02328.1"/>
    <property type="molecule type" value="Genomic_DNA"/>
</dbReference>
<dbReference type="GO" id="GO:0008784">
    <property type="term" value="F:alanine racemase activity"/>
    <property type="evidence" value="ECO:0007669"/>
    <property type="project" value="UniProtKB-UniRule"/>
</dbReference>
<dbReference type="SUPFAM" id="SSF50621">
    <property type="entry name" value="Alanine racemase C-terminal domain-like"/>
    <property type="match status" value="1"/>
</dbReference>
<dbReference type="Proteomes" id="UP000242243">
    <property type="component" value="Unassembled WGS sequence"/>
</dbReference>
<dbReference type="CDD" id="cd00430">
    <property type="entry name" value="PLPDE_III_AR"/>
    <property type="match status" value="1"/>
</dbReference>